<dbReference type="AlphaFoldDB" id="A0A7D9HJJ5"/>
<name>A0A7D9HJJ5_PARCT</name>
<sequence length="373" mass="41616">MAMKSWLERNKESRRMTAKHRYGKSINAFTNNKHEQLNQKQDEPQAKGNTSATVIIVGDSIIKHLNKRRLQRSITKTHKIRTGTYSGANNKIILHVGTNDIGNKEATEIAEGIAEIGQLIKQVSSKTEIAISQIVNRTDKTGITKKINESSLIFHEEEQGWQGHSATVIGSCDDEVVMSEIQSNPKTPPGNLNSDTIEQISKAVQDQLSAILPSMIQEISKLTPRTEGAHMLTPTPRTRLKQVSDENEDVQEINAEKFEPPAKKANLSESTEFSDLNEDGPGRWEASEELSSLFNVLFIDKTLSTYERKQITKEFPRPNIEAVYTPVLDNYLSSLIAGAKGVDKEPKMLQDQILDVVGPLSMVFEHVLGWQSS</sequence>
<dbReference type="InterPro" id="IPR036514">
    <property type="entry name" value="SGNH_hydro_sf"/>
</dbReference>
<dbReference type="EMBL" id="CACRXK020001043">
    <property type="protein sequence ID" value="CAB3986617.1"/>
    <property type="molecule type" value="Genomic_DNA"/>
</dbReference>
<evidence type="ECO:0000313" key="3">
    <source>
        <dbReference type="Proteomes" id="UP001152795"/>
    </source>
</evidence>
<dbReference type="SUPFAM" id="SSF52266">
    <property type="entry name" value="SGNH hydrolase"/>
    <property type="match status" value="1"/>
</dbReference>
<proteinExistence type="predicted"/>
<dbReference type="Proteomes" id="UP001152795">
    <property type="component" value="Unassembled WGS sequence"/>
</dbReference>
<organism evidence="2 3">
    <name type="scientific">Paramuricea clavata</name>
    <name type="common">Red gorgonian</name>
    <name type="synonym">Violescent sea-whip</name>
    <dbReference type="NCBI Taxonomy" id="317549"/>
    <lineage>
        <taxon>Eukaryota</taxon>
        <taxon>Metazoa</taxon>
        <taxon>Cnidaria</taxon>
        <taxon>Anthozoa</taxon>
        <taxon>Octocorallia</taxon>
        <taxon>Malacalcyonacea</taxon>
        <taxon>Plexauridae</taxon>
        <taxon>Paramuricea</taxon>
    </lineage>
</organism>
<feature type="compositionally biased region" description="Basic and acidic residues" evidence="1">
    <location>
        <begin position="32"/>
        <end position="45"/>
    </location>
</feature>
<evidence type="ECO:0000256" key="1">
    <source>
        <dbReference type="SAM" id="MobiDB-lite"/>
    </source>
</evidence>
<comment type="caution">
    <text evidence="2">The sequence shown here is derived from an EMBL/GenBank/DDBJ whole genome shotgun (WGS) entry which is preliminary data.</text>
</comment>
<accession>A0A7D9HJJ5</accession>
<feature type="region of interest" description="Disordered" evidence="1">
    <location>
        <begin position="29"/>
        <end position="49"/>
    </location>
</feature>
<protein>
    <submittedName>
        <fullName evidence="2">Uncharacterized protein</fullName>
    </submittedName>
</protein>
<dbReference type="OrthoDB" id="9908269at2759"/>
<dbReference type="Gene3D" id="3.40.50.1110">
    <property type="entry name" value="SGNH hydrolase"/>
    <property type="match status" value="1"/>
</dbReference>
<keyword evidence="3" id="KW-1185">Reference proteome</keyword>
<gene>
    <name evidence="2" type="ORF">PACLA_8A079486</name>
</gene>
<reference evidence="2" key="1">
    <citation type="submission" date="2020-04" db="EMBL/GenBank/DDBJ databases">
        <authorList>
            <person name="Alioto T."/>
            <person name="Alioto T."/>
            <person name="Gomez Garrido J."/>
        </authorList>
    </citation>
    <scope>NUCLEOTIDE SEQUENCE</scope>
    <source>
        <strain evidence="2">A484AB</strain>
    </source>
</reference>
<evidence type="ECO:0000313" key="2">
    <source>
        <dbReference type="EMBL" id="CAB3986617.1"/>
    </source>
</evidence>